<dbReference type="SUPFAM" id="SSF51445">
    <property type="entry name" value="(Trans)glycosidases"/>
    <property type="match status" value="1"/>
</dbReference>
<gene>
    <name evidence="3" type="ORF">BT63DRAFT_386354</name>
</gene>
<proteinExistence type="inferred from homology"/>
<evidence type="ECO:0000256" key="1">
    <source>
        <dbReference type="ARBA" id="ARBA00008061"/>
    </source>
</evidence>
<comment type="similarity">
    <text evidence="1">Belongs to the glycosyl hydrolase 13 family.</text>
</comment>
<dbReference type="GO" id="GO:0005975">
    <property type="term" value="P:carbohydrate metabolic process"/>
    <property type="evidence" value="ECO:0007669"/>
    <property type="project" value="InterPro"/>
</dbReference>
<feature type="domain" description="Glycosyl hydrolase family 13 catalytic" evidence="2">
    <location>
        <begin position="37"/>
        <end position="505"/>
    </location>
</feature>
<dbReference type="OrthoDB" id="204980at2759"/>
<dbReference type="SMART" id="SM00642">
    <property type="entry name" value="Aamy"/>
    <property type="match status" value="1"/>
</dbReference>
<dbReference type="CDD" id="cd11352">
    <property type="entry name" value="AmyAc_5"/>
    <property type="match status" value="1"/>
</dbReference>
<dbReference type="EMBL" id="MU004234">
    <property type="protein sequence ID" value="KAF2669997.1"/>
    <property type="molecule type" value="Genomic_DNA"/>
</dbReference>
<evidence type="ECO:0000259" key="2">
    <source>
        <dbReference type="SMART" id="SM00642"/>
    </source>
</evidence>
<evidence type="ECO:0000313" key="4">
    <source>
        <dbReference type="Proteomes" id="UP000799302"/>
    </source>
</evidence>
<dbReference type="InterPro" id="IPR006047">
    <property type="entry name" value="GH13_cat_dom"/>
</dbReference>
<accession>A0A6A6UET0</accession>
<dbReference type="PANTHER" id="PTHR10357">
    <property type="entry name" value="ALPHA-AMYLASE FAMILY MEMBER"/>
    <property type="match status" value="1"/>
</dbReference>
<reference evidence="3" key="1">
    <citation type="journal article" date="2020" name="Stud. Mycol.">
        <title>101 Dothideomycetes genomes: a test case for predicting lifestyles and emergence of pathogens.</title>
        <authorList>
            <person name="Haridas S."/>
            <person name="Albert R."/>
            <person name="Binder M."/>
            <person name="Bloem J."/>
            <person name="Labutti K."/>
            <person name="Salamov A."/>
            <person name="Andreopoulos B."/>
            <person name="Baker S."/>
            <person name="Barry K."/>
            <person name="Bills G."/>
            <person name="Bluhm B."/>
            <person name="Cannon C."/>
            <person name="Castanera R."/>
            <person name="Culley D."/>
            <person name="Daum C."/>
            <person name="Ezra D."/>
            <person name="Gonzalez J."/>
            <person name="Henrissat B."/>
            <person name="Kuo A."/>
            <person name="Liang C."/>
            <person name="Lipzen A."/>
            <person name="Lutzoni F."/>
            <person name="Magnuson J."/>
            <person name="Mondo S."/>
            <person name="Nolan M."/>
            <person name="Ohm R."/>
            <person name="Pangilinan J."/>
            <person name="Park H.-J."/>
            <person name="Ramirez L."/>
            <person name="Alfaro M."/>
            <person name="Sun H."/>
            <person name="Tritt A."/>
            <person name="Yoshinaga Y."/>
            <person name="Zwiers L.-H."/>
            <person name="Turgeon B."/>
            <person name="Goodwin S."/>
            <person name="Spatafora J."/>
            <person name="Crous P."/>
            <person name="Grigoriev I."/>
        </authorList>
    </citation>
    <scope>NUCLEOTIDE SEQUENCE</scope>
    <source>
        <strain evidence="3">CBS 115976</strain>
    </source>
</reference>
<dbReference type="Pfam" id="PF00128">
    <property type="entry name" value="Alpha-amylase"/>
    <property type="match status" value="1"/>
</dbReference>
<dbReference type="AlphaFoldDB" id="A0A6A6UET0"/>
<protein>
    <submittedName>
        <fullName evidence="3">Alpha-amylase</fullName>
    </submittedName>
</protein>
<name>A0A6A6UET0_9PEZI</name>
<sequence>MSKLKSIDDPAVQQVIAAENKTFHPSPSAWEDQLIYFLLCDRFSNGKENLYIDNNGNQVTNGTTAPYTDADNGNALGANTETWLDAGAKFCGGTISGVITKLGYLKRMGITAIWLGPIFKQVAALETYHGYGVQNFLEVDPRFGTKDELKELVGTAHAMGFYVILDIIMNHSGDVFEYIANSPTYNAGQKYPVKGFYNAQHTADVPFPTPDPNTPPDIYPDGAIWPQELQAAGVFTCEGQINANGWDALPEYLDGDFFDLKDFNLGPNQPDGFSPTPALRTLTAAYKYWIAYLDIDGYRLDTVKHMGFGPTRYFCGAIHEFATRIGKGNFMVVGEITGGLMYETVEATGLDAALGIQNVMQTLWQVPRGEADADDYFDHFRNARYLQKGSHSWLRNKILTMVDDHDQVWRGDYKARFSAWSPGASLMFAALALNVCTLGIPCIYYGSEQRFDGQGGSGSPGHGADQFIREAMFGGEFGAFRSKDAHCFNEESPVYKGIAALSKIRAKELTLRRGRQYLREISGDESSWGYPTKVGARMMSIVAWSRIFDTEEILCAINTDEVNERTAWVTLDSGIQSVGKVLKCLFPLDGNELNVVSQDGRMVVSLTVPPAGFALFK</sequence>
<evidence type="ECO:0000313" key="3">
    <source>
        <dbReference type="EMBL" id="KAF2669997.1"/>
    </source>
</evidence>
<dbReference type="Gene3D" id="3.20.20.80">
    <property type="entry name" value="Glycosidases"/>
    <property type="match status" value="1"/>
</dbReference>
<dbReference type="PANTHER" id="PTHR10357:SF209">
    <property type="entry name" value="PERIPLASMIC ALPHA-AMYLASE"/>
    <property type="match status" value="1"/>
</dbReference>
<organism evidence="3 4">
    <name type="scientific">Microthyrium microscopicum</name>
    <dbReference type="NCBI Taxonomy" id="703497"/>
    <lineage>
        <taxon>Eukaryota</taxon>
        <taxon>Fungi</taxon>
        <taxon>Dikarya</taxon>
        <taxon>Ascomycota</taxon>
        <taxon>Pezizomycotina</taxon>
        <taxon>Dothideomycetes</taxon>
        <taxon>Dothideomycetes incertae sedis</taxon>
        <taxon>Microthyriales</taxon>
        <taxon>Microthyriaceae</taxon>
        <taxon>Microthyrium</taxon>
    </lineage>
</organism>
<dbReference type="InterPro" id="IPR017853">
    <property type="entry name" value="GH"/>
</dbReference>
<dbReference type="Proteomes" id="UP000799302">
    <property type="component" value="Unassembled WGS sequence"/>
</dbReference>
<keyword evidence="4" id="KW-1185">Reference proteome</keyword>